<dbReference type="Pfam" id="PF09397">
    <property type="entry name" value="FtsK_gamma"/>
    <property type="match status" value="1"/>
</dbReference>
<evidence type="ECO:0000256" key="7">
    <source>
        <dbReference type="SAM" id="Phobius"/>
    </source>
</evidence>
<feature type="compositionally biased region" description="Basic and acidic residues" evidence="6">
    <location>
        <begin position="193"/>
        <end position="211"/>
    </location>
</feature>
<dbReference type="GO" id="GO:0005524">
    <property type="term" value="F:ATP binding"/>
    <property type="evidence" value="ECO:0007669"/>
    <property type="project" value="UniProtKB-UniRule"/>
</dbReference>
<evidence type="ECO:0000256" key="6">
    <source>
        <dbReference type="SAM" id="MobiDB-lite"/>
    </source>
</evidence>
<dbReference type="PANTHER" id="PTHR22683:SF41">
    <property type="entry name" value="DNA TRANSLOCASE FTSK"/>
    <property type="match status" value="1"/>
</dbReference>
<evidence type="ECO:0000256" key="2">
    <source>
        <dbReference type="ARBA" id="ARBA00022741"/>
    </source>
</evidence>
<reference evidence="10" key="1">
    <citation type="submission" date="2017-09" db="EMBL/GenBank/DDBJ databases">
        <title>Depth-based differentiation of microbial function through sediment-hosted aquifers and enrichment of novel symbionts in the deep terrestrial subsurface.</title>
        <authorList>
            <person name="Probst A.J."/>
            <person name="Ladd B."/>
            <person name="Jarett J.K."/>
            <person name="Geller-Mcgrath D.E."/>
            <person name="Sieber C.M.K."/>
            <person name="Emerson J.B."/>
            <person name="Anantharaman K."/>
            <person name="Thomas B.C."/>
            <person name="Malmstrom R."/>
            <person name="Stieglmeier M."/>
            <person name="Klingl A."/>
            <person name="Woyke T."/>
            <person name="Ryan C.M."/>
            <person name="Banfield J.F."/>
        </authorList>
    </citation>
    <scope>NUCLEOTIDE SEQUENCE [LARGE SCALE GENOMIC DNA]</scope>
</reference>
<feature type="domain" description="FtsK" evidence="8">
    <location>
        <begin position="362"/>
        <end position="549"/>
    </location>
</feature>
<comment type="caution">
    <text evidence="9">The sequence shown here is derived from an EMBL/GenBank/DDBJ whole genome shotgun (WGS) entry which is preliminary data.</text>
</comment>
<dbReference type="GO" id="GO:0051301">
    <property type="term" value="P:cell division"/>
    <property type="evidence" value="ECO:0007669"/>
    <property type="project" value="UniProtKB-KW"/>
</dbReference>
<feature type="transmembrane region" description="Helical" evidence="7">
    <location>
        <begin position="64"/>
        <end position="81"/>
    </location>
</feature>
<dbReference type="InterPro" id="IPR018541">
    <property type="entry name" value="Ftsk_gamma"/>
</dbReference>
<keyword evidence="4" id="KW-0238">DNA-binding</keyword>
<organism evidence="9 10">
    <name type="scientific">Candidatus Colwellbacteria bacterium CG10_big_fil_rev_8_21_14_0_10_41_28</name>
    <dbReference type="NCBI Taxonomy" id="1974539"/>
    <lineage>
        <taxon>Bacteria</taxon>
        <taxon>Candidatus Colwelliibacteriota</taxon>
    </lineage>
</organism>
<dbReference type="SUPFAM" id="SSF46785">
    <property type="entry name" value="Winged helix' DNA-binding domain"/>
    <property type="match status" value="1"/>
</dbReference>
<dbReference type="SMART" id="SM00382">
    <property type="entry name" value="AAA"/>
    <property type="match status" value="1"/>
</dbReference>
<keyword evidence="3 5" id="KW-0067">ATP-binding</keyword>
<keyword evidence="7" id="KW-1133">Transmembrane helix</keyword>
<dbReference type="SMART" id="SM00843">
    <property type="entry name" value="Ftsk_gamma"/>
    <property type="match status" value="1"/>
</dbReference>
<dbReference type="InterPro" id="IPR036390">
    <property type="entry name" value="WH_DNA-bd_sf"/>
</dbReference>
<dbReference type="EMBL" id="PFAG01000022">
    <property type="protein sequence ID" value="PIR98320.1"/>
    <property type="molecule type" value="Genomic_DNA"/>
</dbReference>
<comment type="similarity">
    <text evidence="1">Belongs to the FtsK/SpoIIIE/SftA family.</text>
</comment>
<dbReference type="InterPro" id="IPR003593">
    <property type="entry name" value="AAA+_ATPase"/>
</dbReference>
<protein>
    <submittedName>
        <fullName evidence="9">Cell division protein FtsK</fullName>
    </submittedName>
</protein>
<feature type="region of interest" description="Disordered" evidence="6">
    <location>
        <begin position="692"/>
        <end position="711"/>
    </location>
</feature>
<dbReference type="AlphaFoldDB" id="A0A2H0VJ30"/>
<sequence length="711" mass="77112">MAKKTKKNKKVQKDEPKGLHPETKASVLAIAFIGIAIILILSSFHKAGLVGDYVYKGLDTLFGWGYFLVPIALILASLNALASNKSFLATPTIVGAIFVIISGLGTLDIVATGNGGILGELLGSLEVLFGKTASLVINITVLISAILVTLNVPIRLSLNLRQKKEKREDDEPKVIIPGENEPEQEGEDEAADEHDQKHEGKNEPKPGDDKRAGVFGLFGEKGYAAATKDYKFPPLKLLRTGSEKATVGDLRGSANIIKRTLDSFGIPVEMGEITIGPKVTRYTLKPAEGVKLSRIESLNQDLSLALAAHPIRIEAPIPGKSLVGIEVPNKVASIVRLGSLINYPEFKSSSSLGVPLGRDVAGEPIFTSIAKMPHLLIAGSTGSGKSVTIHSLITSLLYKNSPETLRFIMIDPKKVELSAYEGIPHLLSPVITEGKKAVAALKFAIQEMERRYEILLDAGKRDIIGYNKDRIEDIMPYMVIVIDELADLMATFGREVEGAIVRLAQMARATGIHLVVSTQRPSVEVITGLIKANITSRVALQVASQIDSRTILDMAGAEKLLGGGDMLFISSDYSKPKRIQSSFISEEEVARVVTFIKRENHMMPEDDLGEEMGESLEKPHSSGMDMDEDDDELYEEAIGVIKEAGKASASLLQRRLRVGYARAARLLDIMEAKGVIGPSDGAKAREIYLDSEGEDVYDGDNENESDKEFYG</sequence>
<dbReference type="Pfam" id="PF01580">
    <property type="entry name" value="FtsK_SpoIIIE"/>
    <property type="match status" value="1"/>
</dbReference>
<dbReference type="InterPro" id="IPR036388">
    <property type="entry name" value="WH-like_DNA-bd_sf"/>
</dbReference>
<dbReference type="Gene3D" id="3.30.980.40">
    <property type="match status" value="1"/>
</dbReference>
<keyword evidence="9" id="KW-0131">Cell cycle</keyword>
<evidence type="ECO:0000313" key="9">
    <source>
        <dbReference type="EMBL" id="PIR98320.1"/>
    </source>
</evidence>
<keyword evidence="7" id="KW-0472">Membrane</keyword>
<proteinExistence type="inferred from homology"/>
<accession>A0A2H0VJ30</accession>
<feature type="transmembrane region" description="Helical" evidence="7">
    <location>
        <begin position="133"/>
        <end position="154"/>
    </location>
</feature>
<feature type="region of interest" description="Disordered" evidence="6">
    <location>
        <begin position="606"/>
        <end position="627"/>
    </location>
</feature>
<evidence type="ECO:0000256" key="4">
    <source>
        <dbReference type="ARBA" id="ARBA00023125"/>
    </source>
</evidence>
<evidence type="ECO:0000256" key="5">
    <source>
        <dbReference type="PROSITE-ProRule" id="PRU00289"/>
    </source>
</evidence>
<dbReference type="PANTHER" id="PTHR22683">
    <property type="entry name" value="SPORULATION PROTEIN RELATED"/>
    <property type="match status" value="1"/>
</dbReference>
<feature type="compositionally biased region" description="Acidic residues" evidence="6">
    <location>
        <begin position="692"/>
        <end position="703"/>
    </location>
</feature>
<keyword evidence="9" id="KW-0132">Cell division</keyword>
<gene>
    <name evidence="9" type="ORF">COT88_02290</name>
</gene>
<evidence type="ECO:0000256" key="1">
    <source>
        <dbReference type="ARBA" id="ARBA00006474"/>
    </source>
</evidence>
<dbReference type="PROSITE" id="PS50901">
    <property type="entry name" value="FTSK"/>
    <property type="match status" value="1"/>
</dbReference>
<feature type="compositionally biased region" description="Acidic residues" evidence="6">
    <location>
        <begin position="180"/>
        <end position="192"/>
    </location>
</feature>
<evidence type="ECO:0000256" key="3">
    <source>
        <dbReference type="ARBA" id="ARBA00022840"/>
    </source>
</evidence>
<dbReference type="GO" id="GO:0003677">
    <property type="term" value="F:DNA binding"/>
    <property type="evidence" value="ECO:0007669"/>
    <property type="project" value="UniProtKB-KW"/>
</dbReference>
<feature type="binding site" evidence="5">
    <location>
        <begin position="379"/>
        <end position="386"/>
    </location>
    <ligand>
        <name>ATP</name>
        <dbReference type="ChEBI" id="CHEBI:30616"/>
    </ligand>
</feature>
<feature type="transmembrane region" description="Helical" evidence="7">
    <location>
        <begin position="25"/>
        <end position="44"/>
    </location>
</feature>
<dbReference type="Proteomes" id="UP000230776">
    <property type="component" value="Unassembled WGS sequence"/>
</dbReference>
<evidence type="ECO:0000259" key="8">
    <source>
        <dbReference type="PROSITE" id="PS50901"/>
    </source>
</evidence>
<dbReference type="Gene3D" id="3.40.50.300">
    <property type="entry name" value="P-loop containing nucleotide triphosphate hydrolases"/>
    <property type="match status" value="1"/>
</dbReference>
<evidence type="ECO:0000313" key="10">
    <source>
        <dbReference type="Proteomes" id="UP000230776"/>
    </source>
</evidence>
<keyword evidence="7" id="KW-0812">Transmembrane</keyword>
<dbReference type="Gene3D" id="1.10.10.10">
    <property type="entry name" value="Winged helix-like DNA-binding domain superfamily/Winged helix DNA-binding domain"/>
    <property type="match status" value="1"/>
</dbReference>
<feature type="transmembrane region" description="Helical" evidence="7">
    <location>
        <begin position="93"/>
        <end position="113"/>
    </location>
</feature>
<dbReference type="InterPro" id="IPR002543">
    <property type="entry name" value="FtsK_dom"/>
</dbReference>
<name>A0A2H0VJ30_9BACT</name>
<keyword evidence="2 5" id="KW-0547">Nucleotide-binding</keyword>
<dbReference type="InterPro" id="IPR041027">
    <property type="entry name" value="FtsK_alpha"/>
</dbReference>
<dbReference type="SUPFAM" id="SSF52540">
    <property type="entry name" value="P-loop containing nucleoside triphosphate hydrolases"/>
    <property type="match status" value="1"/>
</dbReference>
<feature type="region of interest" description="Disordered" evidence="6">
    <location>
        <begin position="167"/>
        <end position="211"/>
    </location>
</feature>
<dbReference type="InterPro" id="IPR050206">
    <property type="entry name" value="FtsK/SpoIIIE/SftA"/>
</dbReference>
<dbReference type="Pfam" id="PF17854">
    <property type="entry name" value="FtsK_alpha"/>
    <property type="match status" value="1"/>
</dbReference>
<dbReference type="InterPro" id="IPR027417">
    <property type="entry name" value="P-loop_NTPase"/>
</dbReference>